<evidence type="ECO:0000313" key="5">
    <source>
        <dbReference type="Proteomes" id="UP000253410"/>
    </source>
</evidence>
<dbReference type="EMBL" id="QFFJ01000002">
    <property type="protein sequence ID" value="RBL88229.1"/>
    <property type="molecule type" value="Genomic_DNA"/>
</dbReference>
<proteinExistence type="inferred from homology"/>
<feature type="binding site" evidence="3">
    <location>
        <position position="267"/>
    </location>
    <ligand>
        <name>Mg(2+)</name>
        <dbReference type="ChEBI" id="CHEBI:18420"/>
        <label>1</label>
    </ligand>
</feature>
<dbReference type="OrthoDB" id="9798107at2"/>
<dbReference type="GO" id="GO:0046872">
    <property type="term" value="F:metal ion binding"/>
    <property type="evidence" value="ECO:0007669"/>
    <property type="project" value="UniProtKB-KW"/>
</dbReference>
<feature type="binding site" evidence="3">
    <location>
        <position position="53"/>
    </location>
    <ligand>
        <name>Mg(2+)</name>
        <dbReference type="ChEBI" id="CHEBI:18420"/>
        <label>1</label>
    </ligand>
</feature>
<organism evidence="4 5">
    <name type="scientific">Chitinophaga flava</name>
    <dbReference type="NCBI Taxonomy" id="2259036"/>
    <lineage>
        <taxon>Bacteria</taxon>
        <taxon>Pseudomonadati</taxon>
        <taxon>Bacteroidota</taxon>
        <taxon>Chitinophagia</taxon>
        <taxon>Chitinophagales</taxon>
        <taxon>Chitinophagaceae</taxon>
        <taxon>Chitinophaga</taxon>
    </lineage>
</organism>
<feature type="binding site" evidence="3">
    <location>
        <position position="265"/>
    </location>
    <ligand>
        <name>Mg(2+)</name>
        <dbReference type="ChEBI" id="CHEBI:18420"/>
        <label>1</label>
    </ligand>
</feature>
<keyword evidence="3" id="KW-0460">Magnesium</keyword>
<comment type="similarity">
    <text evidence="1">Belongs to the ADP-ribosylglycohydrolase family.</text>
</comment>
<sequence length="316" mass="35216">MQQHITGAFLGIAIGDALGVPVEFKTRSYLREKPILDFIGYGCWNQPPGTFSDDTSLTFCTAESLTHGYNLSLMAITFLKWYRDGYWGAHEQVFDIGHTTRRALQRIGTGTSPLFSGGFEEFENGNGSLMRMMPLALYLAKQDDIRQRYHLVKEVSGITHMHFRSVMACFIYVEFIRNLLTVKDLQEAYQITQAVVNDFIIANQFSPAEVKLFDRILQDNITNLKEDDILSSGYVVYTLESALWCLLNTDNYQDCVLKAVNLGGDTDTVGAVAGAVAGLHYGMANIPPHWIVGIAKSDKIIELSQQFSDALSTPSA</sequence>
<keyword evidence="3" id="KW-0479">Metal-binding</keyword>
<feature type="binding site" evidence="3">
    <location>
        <position position="54"/>
    </location>
    <ligand>
        <name>Mg(2+)</name>
        <dbReference type="ChEBI" id="CHEBI:18420"/>
        <label>1</label>
    </ligand>
</feature>
<protein>
    <recommendedName>
        <fullName evidence="6">ADP-ribosylglycohydrolase</fullName>
    </recommendedName>
</protein>
<evidence type="ECO:0000256" key="3">
    <source>
        <dbReference type="PIRSR" id="PIRSR605502-1"/>
    </source>
</evidence>
<comment type="cofactor">
    <cofactor evidence="3">
        <name>Mg(2+)</name>
        <dbReference type="ChEBI" id="CHEBI:18420"/>
    </cofactor>
    <text evidence="3">Binds 2 magnesium ions per subunit.</text>
</comment>
<dbReference type="Gene3D" id="1.10.4080.10">
    <property type="entry name" value="ADP-ribosylation/Crystallin J1"/>
    <property type="match status" value="1"/>
</dbReference>
<keyword evidence="2" id="KW-0378">Hydrolase</keyword>
<evidence type="ECO:0000256" key="2">
    <source>
        <dbReference type="ARBA" id="ARBA00022801"/>
    </source>
</evidence>
<dbReference type="Pfam" id="PF03747">
    <property type="entry name" value="ADP_ribosyl_GH"/>
    <property type="match status" value="1"/>
</dbReference>
<accession>A0A365XPF4</accession>
<dbReference type="InterPro" id="IPR036705">
    <property type="entry name" value="Ribosyl_crysJ1_sf"/>
</dbReference>
<evidence type="ECO:0000313" key="4">
    <source>
        <dbReference type="EMBL" id="RBL88229.1"/>
    </source>
</evidence>
<dbReference type="PANTHER" id="PTHR16222">
    <property type="entry name" value="ADP-RIBOSYLGLYCOHYDROLASE"/>
    <property type="match status" value="1"/>
</dbReference>
<reference evidence="4 5" key="1">
    <citation type="submission" date="2018-05" db="EMBL/GenBank/DDBJ databases">
        <title>Chitinophaga sp. K3CV102501T nov., isolated from isolated from a monsoon evergreen broad-leaved forest soil.</title>
        <authorList>
            <person name="Lv Y."/>
        </authorList>
    </citation>
    <scope>NUCLEOTIDE SEQUENCE [LARGE SCALE GENOMIC DNA]</scope>
    <source>
        <strain evidence="4 5">GDMCC 1.1325</strain>
    </source>
</reference>
<dbReference type="RefSeq" id="WP_113616981.1">
    <property type="nucleotide sequence ID" value="NZ_QFFJ01000002.1"/>
</dbReference>
<evidence type="ECO:0008006" key="6">
    <source>
        <dbReference type="Google" id="ProtNLM"/>
    </source>
</evidence>
<dbReference type="GO" id="GO:0016787">
    <property type="term" value="F:hydrolase activity"/>
    <property type="evidence" value="ECO:0007669"/>
    <property type="project" value="UniProtKB-KW"/>
</dbReference>
<keyword evidence="5" id="KW-1185">Reference proteome</keyword>
<feature type="binding site" evidence="3">
    <location>
        <position position="268"/>
    </location>
    <ligand>
        <name>Mg(2+)</name>
        <dbReference type="ChEBI" id="CHEBI:18420"/>
        <label>1</label>
    </ligand>
</feature>
<gene>
    <name evidence="4" type="ORF">DF182_16655</name>
</gene>
<feature type="binding site" evidence="3">
    <location>
        <position position="52"/>
    </location>
    <ligand>
        <name>Mg(2+)</name>
        <dbReference type="ChEBI" id="CHEBI:18420"/>
        <label>1</label>
    </ligand>
</feature>
<evidence type="ECO:0000256" key="1">
    <source>
        <dbReference type="ARBA" id="ARBA00010702"/>
    </source>
</evidence>
<comment type="caution">
    <text evidence="4">The sequence shown here is derived from an EMBL/GenBank/DDBJ whole genome shotgun (WGS) entry which is preliminary data.</text>
</comment>
<dbReference type="InterPro" id="IPR005502">
    <property type="entry name" value="Ribosyl_crysJ1"/>
</dbReference>
<dbReference type="SUPFAM" id="SSF101478">
    <property type="entry name" value="ADP-ribosylglycohydrolase"/>
    <property type="match status" value="1"/>
</dbReference>
<dbReference type="InterPro" id="IPR050792">
    <property type="entry name" value="ADP-ribosylglycohydrolase"/>
</dbReference>
<dbReference type="AlphaFoldDB" id="A0A365XPF4"/>
<dbReference type="Proteomes" id="UP000253410">
    <property type="component" value="Unassembled WGS sequence"/>
</dbReference>
<dbReference type="PANTHER" id="PTHR16222:SF24">
    <property type="entry name" value="ADP-RIBOSYLHYDROLASE ARH3"/>
    <property type="match status" value="1"/>
</dbReference>
<name>A0A365XPF4_9BACT</name>